<keyword evidence="23" id="KW-1185">Reference proteome</keyword>
<keyword evidence="14" id="KW-0966">Cell projection</keyword>
<comment type="cofactor">
    <cofactor evidence="1">
        <name>Zn(2+)</name>
        <dbReference type="ChEBI" id="CHEBI:29105"/>
    </cofactor>
</comment>
<dbReference type="Pfam" id="PF18027">
    <property type="entry name" value="Pepdidase_M14_N"/>
    <property type="match status" value="1"/>
</dbReference>
<reference evidence="22" key="2">
    <citation type="submission" date="2025-09" db="UniProtKB">
        <authorList>
            <consortium name="Ensembl"/>
        </authorList>
    </citation>
    <scope>IDENTIFICATION</scope>
</reference>
<evidence type="ECO:0000256" key="20">
    <source>
        <dbReference type="SAM" id="MobiDB-lite"/>
    </source>
</evidence>
<dbReference type="FunFam" id="3.40.630.10:FF:000011">
    <property type="entry name" value="cytosolic carboxypeptidase 2 isoform X1"/>
    <property type="match status" value="1"/>
</dbReference>
<evidence type="ECO:0000256" key="12">
    <source>
        <dbReference type="ARBA" id="ARBA00023049"/>
    </source>
</evidence>
<dbReference type="GO" id="GO:0004181">
    <property type="term" value="F:metallocarboxypeptidase activity"/>
    <property type="evidence" value="ECO:0007669"/>
    <property type="project" value="InterPro"/>
</dbReference>
<evidence type="ECO:0000256" key="5">
    <source>
        <dbReference type="ARBA" id="ARBA00005988"/>
    </source>
</evidence>
<dbReference type="GO" id="GO:0005829">
    <property type="term" value="C:cytosol"/>
    <property type="evidence" value="ECO:0007669"/>
    <property type="project" value="UniProtKB-SubCell"/>
</dbReference>
<keyword evidence="9" id="KW-0479">Metal-binding</keyword>
<evidence type="ECO:0000256" key="7">
    <source>
        <dbReference type="ARBA" id="ARBA00022645"/>
    </source>
</evidence>
<dbReference type="PANTHER" id="PTHR12756">
    <property type="entry name" value="CYTOSOLIC CARBOXYPEPTIDASE"/>
    <property type="match status" value="1"/>
</dbReference>
<evidence type="ECO:0000256" key="11">
    <source>
        <dbReference type="ARBA" id="ARBA00022833"/>
    </source>
</evidence>
<dbReference type="InterPro" id="IPR000834">
    <property type="entry name" value="Peptidase_M14"/>
</dbReference>
<dbReference type="PROSITE" id="PS52035">
    <property type="entry name" value="PEPTIDASE_M14"/>
    <property type="match status" value="1"/>
</dbReference>
<organism evidence="22 23">
    <name type="scientific">Sinocyclocheilus anshuiensis</name>
    <dbReference type="NCBI Taxonomy" id="1608454"/>
    <lineage>
        <taxon>Eukaryota</taxon>
        <taxon>Metazoa</taxon>
        <taxon>Chordata</taxon>
        <taxon>Craniata</taxon>
        <taxon>Vertebrata</taxon>
        <taxon>Euteleostomi</taxon>
        <taxon>Actinopterygii</taxon>
        <taxon>Neopterygii</taxon>
        <taxon>Teleostei</taxon>
        <taxon>Ostariophysi</taxon>
        <taxon>Cypriniformes</taxon>
        <taxon>Cyprinidae</taxon>
        <taxon>Cyprininae</taxon>
        <taxon>Sinocyclocheilus</taxon>
    </lineage>
</organism>
<evidence type="ECO:0000256" key="13">
    <source>
        <dbReference type="ARBA" id="ARBA00023212"/>
    </source>
</evidence>
<keyword evidence="6" id="KW-0963">Cytoplasm</keyword>
<evidence type="ECO:0000256" key="8">
    <source>
        <dbReference type="ARBA" id="ARBA00022670"/>
    </source>
</evidence>
<comment type="catalytic activity">
    <reaction evidence="15">
        <text>(L-glutamyl)(n+1)-gamma-L-glutamyl-L-glutamyl-[protein] + H2O = (L-glutamyl)(n)-gamma-L-glutamyl-L-glutamyl-[protein] + L-glutamate</text>
        <dbReference type="Rhea" id="RHEA:60004"/>
        <dbReference type="Rhea" id="RHEA-COMP:15519"/>
        <dbReference type="Rhea" id="RHEA-COMP:15675"/>
        <dbReference type="ChEBI" id="CHEBI:15377"/>
        <dbReference type="ChEBI" id="CHEBI:29985"/>
        <dbReference type="ChEBI" id="CHEBI:143623"/>
    </reaction>
    <physiologicalReaction direction="left-to-right" evidence="15">
        <dbReference type="Rhea" id="RHEA:60005"/>
    </physiologicalReaction>
</comment>
<feature type="region of interest" description="Disordered" evidence="20">
    <location>
        <begin position="658"/>
        <end position="697"/>
    </location>
</feature>
<dbReference type="Gene3D" id="3.40.630.10">
    <property type="entry name" value="Zn peptidases"/>
    <property type="match status" value="1"/>
</dbReference>
<evidence type="ECO:0000256" key="18">
    <source>
        <dbReference type="ARBA" id="ARBA00043107"/>
    </source>
</evidence>
<reference evidence="22" key="1">
    <citation type="submission" date="2025-08" db="UniProtKB">
        <authorList>
            <consortium name="Ensembl"/>
        </authorList>
    </citation>
    <scope>IDENTIFICATION</scope>
</reference>
<dbReference type="SUPFAM" id="SSF53187">
    <property type="entry name" value="Zn-dependent exopeptidases"/>
    <property type="match status" value="1"/>
</dbReference>
<keyword evidence="13" id="KW-0206">Cytoskeleton</keyword>
<feature type="domain" description="Peptidase M14" evidence="21">
    <location>
        <begin position="328"/>
        <end position="586"/>
    </location>
</feature>
<keyword evidence="11" id="KW-0862">Zinc</keyword>
<evidence type="ECO:0000256" key="4">
    <source>
        <dbReference type="ARBA" id="ARBA00004514"/>
    </source>
</evidence>
<feature type="active site" description="Proton donor/acceptor" evidence="19">
    <location>
        <position position="550"/>
    </location>
</feature>
<keyword evidence="10" id="KW-0378">Hydrolase</keyword>
<feature type="compositionally biased region" description="Polar residues" evidence="20">
    <location>
        <begin position="679"/>
        <end position="697"/>
    </location>
</feature>
<dbReference type="InterPro" id="IPR050821">
    <property type="entry name" value="Cytosolic_carboxypeptidase"/>
</dbReference>
<feature type="compositionally biased region" description="Polar residues" evidence="20">
    <location>
        <begin position="42"/>
        <end position="60"/>
    </location>
</feature>
<protein>
    <recommendedName>
        <fullName evidence="16">Cytosolic carboxypeptidase 2</fullName>
    </recommendedName>
    <alternativeName>
        <fullName evidence="18">ATP/GTP-binding protein-like 2</fullName>
    </alternativeName>
    <alternativeName>
        <fullName evidence="17">Protein deglutamylase CCP2</fullName>
    </alternativeName>
</protein>
<keyword evidence="12" id="KW-0482">Metalloprotease</keyword>
<evidence type="ECO:0000256" key="9">
    <source>
        <dbReference type="ARBA" id="ARBA00022723"/>
    </source>
</evidence>
<comment type="subcellular location">
    <subcellularLocation>
        <location evidence="3">Cytoplasm</location>
        <location evidence="3">Cytoskeleton</location>
        <location evidence="3">Cilium basal body</location>
    </subcellularLocation>
    <subcellularLocation>
        <location evidence="2">Cytoplasm</location>
        <location evidence="2">Cytoskeleton</location>
        <location evidence="2">Microtubule organizing center</location>
        <location evidence="2">Centrosome</location>
        <location evidence="2">Centriole</location>
    </subcellularLocation>
    <subcellularLocation>
        <location evidence="4">Cytoplasm</location>
        <location evidence="4">Cytosol</location>
    </subcellularLocation>
</comment>
<dbReference type="Gene3D" id="2.60.40.3120">
    <property type="match status" value="1"/>
</dbReference>
<accession>A0A671RE15</accession>
<dbReference type="GO" id="GO:0006508">
    <property type="term" value="P:proteolysis"/>
    <property type="evidence" value="ECO:0007669"/>
    <property type="project" value="UniProtKB-KW"/>
</dbReference>
<evidence type="ECO:0000256" key="14">
    <source>
        <dbReference type="ARBA" id="ARBA00023273"/>
    </source>
</evidence>
<evidence type="ECO:0000256" key="16">
    <source>
        <dbReference type="ARBA" id="ARBA00041046"/>
    </source>
</evidence>
<feature type="region of interest" description="Disordered" evidence="20">
    <location>
        <begin position="38"/>
        <end position="68"/>
    </location>
</feature>
<proteinExistence type="inferred from homology"/>
<dbReference type="GO" id="GO:0005814">
    <property type="term" value="C:centriole"/>
    <property type="evidence" value="ECO:0007669"/>
    <property type="project" value="UniProtKB-SubCell"/>
</dbReference>
<keyword evidence="8" id="KW-0645">Protease</keyword>
<dbReference type="Ensembl" id="ENSSANT00000086594.1">
    <property type="protein sequence ID" value="ENSSANP00000081486.1"/>
    <property type="gene ID" value="ENSSANG00000040489.1"/>
</dbReference>
<evidence type="ECO:0000256" key="17">
    <source>
        <dbReference type="ARBA" id="ARBA00043071"/>
    </source>
</evidence>
<dbReference type="Proteomes" id="UP000472260">
    <property type="component" value="Unassembled WGS sequence"/>
</dbReference>
<dbReference type="Pfam" id="PF00246">
    <property type="entry name" value="Peptidase_M14"/>
    <property type="match status" value="1"/>
</dbReference>
<evidence type="ECO:0000259" key="21">
    <source>
        <dbReference type="PROSITE" id="PS52035"/>
    </source>
</evidence>
<evidence type="ECO:0000256" key="10">
    <source>
        <dbReference type="ARBA" id="ARBA00022801"/>
    </source>
</evidence>
<dbReference type="InterPro" id="IPR040626">
    <property type="entry name" value="Pepdidase_M14_N"/>
</dbReference>
<dbReference type="GO" id="GO:0008270">
    <property type="term" value="F:zinc ion binding"/>
    <property type="evidence" value="ECO:0007669"/>
    <property type="project" value="InterPro"/>
</dbReference>
<evidence type="ECO:0000313" key="22">
    <source>
        <dbReference type="Ensembl" id="ENSSANP00000081486.1"/>
    </source>
</evidence>
<name>A0A671RE15_9TELE</name>
<dbReference type="AlphaFoldDB" id="A0A671RE15"/>
<keyword evidence="7" id="KW-0121">Carboxypeptidase</keyword>
<evidence type="ECO:0000313" key="23">
    <source>
        <dbReference type="Proteomes" id="UP000472260"/>
    </source>
</evidence>
<evidence type="ECO:0000256" key="1">
    <source>
        <dbReference type="ARBA" id="ARBA00001947"/>
    </source>
</evidence>
<evidence type="ECO:0000256" key="15">
    <source>
        <dbReference type="ARBA" id="ARBA00029302"/>
    </source>
</evidence>
<evidence type="ECO:0000256" key="19">
    <source>
        <dbReference type="PROSITE-ProRule" id="PRU01379"/>
    </source>
</evidence>
<sequence>MQKSDDPYEKFILLHLQHYGFLSDNSSSVHSGVPIKREWEGNQDSTASDMINSPSESNDSNFEEEQEEPKPCHNFFCLDKLLRTRQLVFDFDGERPVPRLRESVDLFTIPSTSCPFQGVRWPIECEVIRDNIQHIEWDPSEPEPFYQPAGDEEAPMPVGKVRGNTVYYIDPATKTSYFTYSRVGGSRGPIKSVTSCANHQEEATLAFESRFESGNLQKAVQVGQYDYELTLRPDLYTTKHTQWFYFRVRNMRAGVTYRFTIINLMKASSLYSAGMRPLLYSEHAAWLKGEGWQYYRNNTEQDGKALYSLTWTLEFPFDGDTCYLAHCYPYTYSNLQHYLCEVISDPVRAAYCKLRVLCRSLAGNAMYVLTVTAPSTSLAECKAKRAVVVMARVHPGETNGSWMMQGFLVFLLSDLPDTRLLREIFIFKVIPMLNPDGVVVGNYRCSLAGRDLNRNYRSLLRNSLPIRPEVVVYSDFHGHSRKNTVFMYGCSDRKDASQCLQERVFPLMMSKNAKDKFSFRSCKFKMHESKEGTGRIGMWRLGIRNSYTMESTFGGSTLGDREGTHFSTRDLKSMGYCFCDSLLDFCDPDPAKTKHCLEELGLLLRQENTYSIFKCFLKTSCEHLISLFHNLDILCSTSGSNSTESDGLPVHLLNAANQGKKKHLRSQTQAGKSDASDPYSCQTLNATRQHGNNEDQS</sequence>
<evidence type="ECO:0000256" key="3">
    <source>
        <dbReference type="ARBA" id="ARBA00004120"/>
    </source>
</evidence>
<dbReference type="CDD" id="cd06907">
    <property type="entry name" value="M14_AGBL2-3_like"/>
    <property type="match status" value="1"/>
</dbReference>
<evidence type="ECO:0000256" key="2">
    <source>
        <dbReference type="ARBA" id="ARBA00004114"/>
    </source>
</evidence>
<dbReference type="PANTHER" id="PTHR12756:SF41">
    <property type="entry name" value="CYTOSOLIC CARBOXYPEPTIDASE 2"/>
    <property type="match status" value="1"/>
</dbReference>
<evidence type="ECO:0000256" key="6">
    <source>
        <dbReference type="ARBA" id="ARBA00022490"/>
    </source>
</evidence>
<comment type="similarity">
    <text evidence="5 19">Belongs to the peptidase M14 family.</text>
</comment>